<evidence type="ECO:0000313" key="2">
    <source>
        <dbReference type="EMBL" id="KAK3328587.1"/>
    </source>
</evidence>
<dbReference type="AlphaFoldDB" id="A0AAE0IPJ7"/>
<reference evidence="2" key="2">
    <citation type="submission" date="2023-06" db="EMBL/GenBank/DDBJ databases">
        <authorList>
            <consortium name="Lawrence Berkeley National Laboratory"/>
            <person name="Haridas S."/>
            <person name="Hensen N."/>
            <person name="Bonometti L."/>
            <person name="Westerberg I."/>
            <person name="Brannstrom I.O."/>
            <person name="Guillou S."/>
            <person name="Cros-Aarteil S."/>
            <person name="Calhoun S."/>
            <person name="Kuo A."/>
            <person name="Mondo S."/>
            <person name="Pangilinan J."/>
            <person name="Riley R."/>
            <person name="Labutti K."/>
            <person name="Andreopoulos B."/>
            <person name="Lipzen A."/>
            <person name="Chen C."/>
            <person name="Yanf M."/>
            <person name="Daum C."/>
            <person name="Ng V."/>
            <person name="Clum A."/>
            <person name="Steindorff A."/>
            <person name="Ohm R."/>
            <person name="Martin F."/>
            <person name="Silar P."/>
            <person name="Natvig D."/>
            <person name="Lalanne C."/>
            <person name="Gautier V."/>
            <person name="Ament-Velasquez S.L."/>
            <person name="Kruys A."/>
            <person name="Hutchinson M.I."/>
            <person name="Powell A.J."/>
            <person name="Barry K."/>
            <person name="Miller A.N."/>
            <person name="Grigoriev I.V."/>
            <person name="Debuchy R."/>
            <person name="Gladieux P."/>
            <person name="Thoren M.H."/>
            <person name="Johannesson H."/>
        </authorList>
    </citation>
    <scope>NUCLEOTIDE SEQUENCE</scope>
    <source>
        <strain evidence="2">SMH4131-1</strain>
    </source>
</reference>
<dbReference type="EMBL" id="JAUEPO010000003">
    <property type="protein sequence ID" value="KAK3328587.1"/>
    <property type="molecule type" value="Genomic_DNA"/>
</dbReference>
<feature type="compositionally biased region" description="Basic and acidic residues" evidence="1">
    <location>
        <begin position="65"/>
        <end position="83"/>
    </location>
</feature>
<proteinExistence type="predicted"/>
<feature type="compositionally biased region" description="Basic and acidic residues" evidence="1">
    <location>
        <begin position="143"/>
        <end position="153"/>
    </location>
</feature>
<evidence type="ECO:0000313" key="3">
    <source>
        <dbReference type="Proteomes" id="UP001286456"/>
    </source>
</evidence>
<evidence type="ECO:0000256" key="1">
    <source>
        <dbReference type="SAM" id="MobiDB-lite"/>
    </source>
</evidence>
<feature type="region of interest" description="Disordered" evidence="1">
    <location>
        <begin position="133"/>
        <end position="154"/>
    </location>
</feature>
<sequence>MKPHSMHPCPVCSKPIQCNLNPDSSILLPRHHLAKLPLPDRHDGRADARHINHHPVSHPSPAHPRNLEKPRQSEWSEPQKSEQPEPVGNPPDDAAPCRRRRRDCAKEKQLERQRRHQDRVDQAAAALVAYAATTGSRRRRRGEAKAEKEEDARGKKRVLLAHDDKGKCTGFLHLGVFVVDFDLVIIWADNHLHLEVRFVVFFHPHRR</sequence>
<name>A0AAE0IPJ7_9PEZI</name>
<reference evidence="2" key="1">
    <citation type="journal article" date="2023" name="Mol. Phylogenet. Evol.">
        <title>Genome-scale phylogeny and comparative genomics of the fungal order Sordariales.</title>
        <authorList>
            <person name="Hensen N."/>
            <person name="Bonometti L."/>
            <person name="Westerberg I."/>
            <person name="Brannstrom I.O."/>
            <person name="Guillou S."/>
            <person name="Cros-Aarteil S."/>
            <person name="Calhoun S."/>
            <person name="Haridas S."/>
            <person name="Kuo A."/>
            <person name="Mondo S."/>
            <person name="Pangilinan J."/>
            <person name="Riley R."/>
            <person name="LaButti K."/>
            <person name="Andreopoulos B."/>
            <person name="Lipzen A."/>
            <person name="Chen C."/>
            <person name="Yan M."/>
            <person name="Daum C."/>
            <person name="Ng V."/>
            <person name="Clum A."/>
            <person name="Steindorff A."/>
            <person name="Ohm R.A."/>
            <person name="Martin F."/>
            <person name="Silar P."/>
            <person name="Natvig D.O."/>
            <person name="Lalanne C."/>
            <person name="Gautier V."/>
            <person name="Ament-Velasquez S.L."/>
            <person name="Kruys A."/>
            <person name="Hutchinson M.I."/>
            <person name="Powell A.J."/>
            <person name="Barry K."/>
            <person name="Miller A.N."/>
            <person name="Grigoriev I.V."/>
            <person name="Debuchy R."/>
            <person name="Gladieux P."/>
            <person name="Hiltunen Thoren M."/>
            <person name="Johannesson H."/>
        </authorList>
    </citation>
    <scope>NUCLEOTIDE SEQUENCE</scope>
    <source>
        <strain evidence="2">SMH4131-1</strain>
    </source>
</reference>
<comment type="caution">
    <text evidence="2">The sequence shown here is derived from an EMBL/GenBank/DDBJ whole genome shotgun (WGS) entry which is preliminary data.</text>
</comment>
<organism evidence="2 3">
    <name type="scientific">Cercophora scortea</name>
    <dbReference type="NCBI Taxonomy" id="314031"/>
    <lineage>
        <taxon>Eukaryota</taxon>
        <taxon>Fungi</taxon>
        <taxon>Dikarya</taxon>
        <taxon>Ascomycota</taxon>
        <taxon>Pezizomycotina</taxon>
        <taxon>Sordariomycetes</taxon>
        <taxon>Sordariomycetidae</taxon>
        <taxon>Sordariales</taxon>
        <taxon>Lasiosphaeriaceae</taxon>
        <taxon>Cercophora</taxon>
    </lineage>
</organism>
<accession>A0AAE0IPJ7</accession>
<protein>
    <submittedName>
        <fullName evidence="2">Uncharacterized protein</fullName>
    </submittedName>
</protein>
<feature type="region of interest" description="Disordered" evidence="1">
    <location>
        <begin position="37"/>
        <end position="120"/>
    </location>
</feature>
<dbReference type="Proteomes" id="UP001286456">
    <property type="component" value="Unassembled WGS sequence"/>
</dbReference>
<gene>
    <name evidence="2" type="ORF">B0T19DRAFT_195134</name>
</gene>
<keyword evidence="3" id="KW-1185">Reference proteome</keyword>
<feature type="compositionally biased region" description="Basic and acidic residues" evidence="1">
    <location>
        <begin position="38"/>
        <end position="50"/>
    </location>
</feature>